<proteinExistence type="predicted"/>
<evidence type="ECO:0000313" key="2">
    <source>
        <dbReference type="EMBL" id="JAD99936.1"/>
    </source>
</evidence>
<name>A0A0A9EIL8_ARUDO</name>
<reference evidence="2" key="1">
    <citation type="submission" date="2014-09" db="EMBL/GenBank/DDBJ databases">
        <authorList>
            <person name="Magalhaes I.L.F."/>
            <person name="Oliveira U."/>
            <person name="Santos F.R."/>
            <person name="Vidigal T.H.D.A."/>
            <person name="Brescovit A.D."/>
            <person name="Santos A.J."/>
        </authorList>
    </citation>
    <scope>NUCLEOTIDE SEQUENCE</scope>
    <source>
        <tissue evidence="2">Shoot tissue taken approximately 20 cm above the soil surface</tissue>
    </source>
</reference>
<keyword evidence="1" id="KW-1133">Transmembrane helix</keyword>
<evidence type="ECO:0000256" key="1">
    <source>
        <dbReference type="SAM" id="Phobius"/>
    </source>
</evidence>
<organism evidence="2">
    <name type="scientific">Arundo donax</name>
    <name type="common">Giant reed</name>
    <name type="synonym">Donax arundinaceus</name>
    <dbReference type="NCBI Taxonomy" id="35708"/>
    <lineage>
        <taxon>Eukaryota</taxon>
        <taxon>Viridiplantae</taxon>
        <taxon>Streptophyta</taxon>
        <taxon>Embryophyta</taxon>
        <taxon>Tracheophyta</taxon>
        <taxon>Spermatophyta</taxon>
        <taxon>Magnoliopsida</taxon>
        <taxon>Liliopsida</taxon>
        <taxon>Poales</taxon>
        <taxon>Poaceae</taxon>
        <taxon>PACMAD clade</taxon>
        <taxon>Arundinoideae</taxon>
        <taxon>Arundineae</taxon>
        <taxon>Arundo</taxon>
    </lineage>
</organism>
<reference evidence="2" key="2">
    <citation type="journal article" date="2015" name="Data Brief">
        <title>Shoot transcriptome of the giant reed, Arundo donax.</title>
        <authorList>
            <person name="Barrero R.A."/>
            <person name="Guerrero F.D."/>
            <person name="Moolhuijzen P."/>
            <person name="Goolsby J.A."/>
            <person name="Tidwell J."/>
            <person name="Bellgard S.E."/>
            <person name="Bellgard M.I."/>
        </authorList>
    </citation>
    <scope>NUCLEOTIDE SEQUENCE</scope>
    <source>
        <tissue evidence="2">Shoot tissue taken approximately 20 cm above the soil surface</tissue>
    </source>
</reference>
<keyword evidence="1" id="KW-0472">Membrane</keyword>
<accession>A0A0A9EIL8</accession>
<keyword evidence="1" id="KW-0812">Transmembrane</keyword>
<feature type="transmembrane region" description="Helical" evidence="1">
    <location>
        <begin position="14"/>
        <end position="34"/>
    </location>
</feature>
<protein>
    <submittedName>
        <fullName evidence="2">Uncharacterized protein</fullName>
    </submittedName>
</protein>
<dbReference type="EMBL" id="GBRH01197959">
    <property type="protein sequence ID" value="JAD99936.1"/>
    <property type="molecule type" value="Transcribed_RNA"/>
</dbReference>
<dbReference type="AlphaFoldDB" id="A0A0A9EIL8"/>
<sequence length="37" mass="4281">MEGIMTRHSSKRKYMSNSTVANFTSAFISIPHYFVKL</sequence>